<reference evidence="10 12" key="2">
    <citation type="submission" date="2020-08" db="EMBL/GenBank/DDBJ databases">
        <title>Genomic Encyclopedia of Type Strains, Phase IV (KMG-IV): sequencing the most valuable type-strain genomes for metagenomic binning, comparative biology and taxonomic classification.</title>
        <authorList>
            <person name="Goeker M."/>
        </authorList>
    </citation>
    <scope>NUCLEOTIDE SEQUENCE [LARGE SCALE GENOMIC DNA]</scope>
    <source>
        <strain evidence="10 12">DSM 103679</strain>
    </source>
</reference>
<keyword evidence="6 7" id="KW-0472">Membrane</keyword>
<keyword evidence="5 8" id="KW-1133">Transmembrane helix</keyword>
<dbReference type="Proteomes" id="UP000593591">
    <property type="component" value="Chromosome"/>
</dbReference>
<keyword evidence="11" id="KW-0966">Cell projection</keyword>
<dbReference type="EMBL" id="CP031517">
    <property type="protein sequence ID" value="QOS39846.1"/>
    <property type="molecule type" value="Genomic_DNA"/>
</dbReference>
<organism evidence="10 12">
    <name type="scientific">Treponema rectale</name>
    <dbReference type="NCBI Taxonomy" id="744512"/>
    <lineage>
        <taxon>Bacteria</taxon>
        <taxon>Pseudomonadati</taxon>
        <taxon>Spirochaetota</taxon>
        <taxon>Spirochaetia</taxon>
        <taxon>Spirochaetales</taxon>
        <taxon>Treponemataceae</taxon>
        <taxon>Treponema</taxon>
    </lineage>
</organism>
<dbReference type="Pfam" id="PF00691">
    <property type="entry name" value="OmpA"/>
    <property type="match status" value="1"/>
</dbReference>
<dbReference type="Pfam" id="PF13677">
    <property type="entry name" value="MotB_plug"/>
    <property type="match status" value="1"/>
</dbReference>
<evidence type="ECO:0000313" key="13">
    <source>
        <dbReference type="Proteomes" id="UP000593591"/>
    </source>
</evidence>
<dbReference type="GO" id="GO:0005886">
    <property type="term" value="C:plasma membrane"/>
    <property type="evidence" value="ECO:0007669"/>
    <property type="project" value="UniProtKB-SubCell"/>
</dbReference>
<keyword evidence="11" id="KW-0969">Cilium</keyword>
<evidence type="ECO:0000256" key="2">
    <source>
        <dbReference type="ARBA" id="ARBA00008914"/>
    </source>
</evidence>
<dbReference type="PANTHER" id="PTHR30329:SF21">
    <property type="entry name" value="LIPOPROTEIN YIAD-RELATED"/>
    <property type="match status" value="1"/>
</dbReference>
<protein>
    <submittedName>
        <fullName evidence="10">Chemotaxis protein MotB</fullName>
    </submittedName>
    <submittedName>
        <fullName evidence="11">Flagellar motor protein MotB</fullName>
    </submittedName>
</protein>
<proteinExistence type="inferred from homology"/>
<evidence type="ECO:0000256" key="8">
    <source>
        <dbReference type="SAM" id="Phobius"/>
    </source>
</evidence>
<dbReference type="Proteomes" id="UP000578697">
    <property type="component" value="Unassembled WGS sequence"/>
</dbReference>
<dbReference type="InterPro" id="IPR050330">
    <property type="entry name" value="Bact_OuterMem_StrucFunc"/>
</dbReference>
<feature type="transmembrane region" description="Helical" evidence="8">
    <location>
        <begin position="20"/>
        <end position="37"/>
    </location>
</feature>
<keyword evidence="3" id="KW-1003">Cell membrane</keyword>
<reference evidence="11 13" key="1">
    <citation type="submission" date="2018-08" db="EMBL/GenBank/DDBJ databases">
        <title>The first complete genome of Treponema rectale (CHPAT), a commensal spirochete of the bovine rectum.</title>
        <authorList>
            <person name="Staton G.J."/>
            <person name="Clegg S.R."/>
            <person name="Carter S.D."/>
            <person name="Radford A.D."/>
            <person name="Darby A."/>
            <person name="Hall N."/>
            <person name="Birtles R.J."/>
            <person name="Evans N.J."/>
        </authorList>
    </citation>
    <scope>NUCLEOTIDE SEQUENCE [LARGE SCALE GENOMIC DNA]</scope>
    <source>
        <strain evidence="11 13">CHPA</strain>
    </source>
</reference>
<evidence type="ECO:0000313" key="12">
    <source>
        <dbReference type="Proteomes" id="UP000578697"/>
    </source>
</evidence>
<gene>
    <name evidence="11" type="primary">motB</name>
    <name evidence="11" type="ORF">DYE49_05010</name>
    <name evidence="10" type="ORF">HNP77_000810</name>
</gene>
<comment type="similarity">
    <text evidence="2">Belongs to the MotB family.</text>
</comment>
<feature type="domain" description="OmpA-like" evidence="9">
    <location>
        <begin position="113"/>
        <end position="238"/>
    </location>
</feature>
<dbReference type="SUPFAM" id="SSF103088">
    <property type="entry name" value="OmpA-like"/>
    <property type="match status" value="1"/>
</dbReference>
<dbReference type="CDD" id="cd07185">
    <property type="entry name" value="OmpA_C-like"/>
    <property type="match status" value="1"/>
</dbReference>
<name>A0A840SEV8_9SPIR</name>
<dbReference type="AlphaFoldDB" id="A0A840SEV8"/>
<dbReference type="RefSeq" id="WP_184651885.1">
    <property type="nucleotide sequence ID" value="NZ_JACHFR010000001.1"/>
</dbReference>
<evidence type="ECO:0000313" key="11">
    <source>
        <dbReference type="EMBL" id="QOS39846.1"/>
    </source>
</evidence>
<comment type="subcellular location">
    <subcellularLocation>
        <location evidence="1">Cell membrane</location>
        <topology evidence="1">Single-pass membrane protein</topology>
    </subcellularLocation>
</comment>
<dbReference type="Gene3D" id="3.30.1330.60">
    <property type="entry name" value="OmpA-like domain"/>
    <property type="match status" value="1"/>
</dbReference>
<dbReference type="InterPro" id="IPR006665">
    <property type="entry name" value="OmpA-like"/>
</dbReference>
<evidence type="ECO:0000256" key="6">
    <source>
        <dbReference type="ARBA" id="ARBA00023136"/>
    </source>
</evidence>
<dbReference type="InterPro" id="IPR036737">
    <property type="entry name" value="OmpA-like_sf"/>
</dbReference>
<keyword evidence="11" id="KW-0282">Flagellum</keyword>
<evidence type="ECO:0000256" key="1">
    <source>
        <dbReference type="ARBA" id="ARBA00004162"/>
    </source>
</evidence>
<keyword evidence="4 8" id="KW-0812">Transmembrane</keyword>
<evidence type="ECO:0000256" key="7">
    <source>
        <dbReference type="PROSITE-ProRule" id="PRU00473"/>
    </source>
</evidence>
<keyword evidence="12" id="KW-1185">Reference proteome</keyword>
<dbReference type="NCBIfam" id="NF005195">
    <property type="entry name" value="PRK06667.1"/>
    <property type="match status" value="1"/>
</dbReference>
<dbReference type="PANTHER" id="PTHR30329">
    <property type="entry name" value="STATOR ELEMENT OF FLAGELLAR MOTOR COMPLEX"/>
    <property type="match status" value="1"/>
</dbReference>
<dbReference type="KEGG" id="trc:DYE49_05010"/>
<evidence type="ECO:0000259" key="9">
    <source>
        <dbReference type="PROSITE" id="PS51123"/>
    </source>
</evidence>
<accession>A0A840SEV8</accession>
<dbReference type="EMBL" id="JACHFR010000001">
    <property type="protein sequence ID" value="MBB5218466.1"/>
    <property type="molecule type" value="Genomic_DNA"/>
</dbReference>
<evidence type="ECO:0000256" key="4">
    <source>
        <dbReference type="ARBA" id="ARBA00022692"/>
    </source>
</evidence>
<evidence type="ECO:0000256" key="3">
    <source>
        <dbReference type="ARBA" id="ARBA00022475"/>
    </source>
</evidence>
<evidence type="ECO:0000256" key="5">
    <source>
        <dbReference type="ARBA" id="ARBA00022989"/>
    </source>
</evidence>
<evidence type="ECO:0000313" key="10">
    <source>
        <dbReference type="EMBL" id="MBB5218466.1"/>
    </source>
</evidence>
<dbReference type="PROSITE" id="PS51123">
    <property type="entry name" value="OMPA_2"/>
    <property type="match status" value="1"/>
</dbReference>
<sequence>MSKKEKKEPAKPSTAWQGTYGDMITLMLCFFVMLYNPEESDAIQMAALQASISNNNTGGGISLSPGSLADMGNVVSALPSMEKGKALGVAYKKAVSSFTPQTKSNKVTITSDERGIVISLASDAFFRQGSAELDMEQARDTLRNISVFFRAEEVKGRRWRIEGHTDNTPVPSGGAYPSNWELSAARAANVLHYLTDFGVDEKMFSIAGYADTRPKVSNNTEEGRAYNRRVDVIVLDDGHF</sequence>
<dbReference type="InterPro" id="IPR025713">
    <property type="entry name" value="MotB-like_N_dom"/>
</dbReference>